<evidence type="ECO:0000313" key="1">
    <source>
        <dbReference type="EMBL" id="PFH50253.1"/>
    </source>
</evidence>
<dbReference type="SUPFAM" id="SSF54695">
    <property type="entry name" value="POZ domain"/>
    <property type="match status" value="1"/>
</dbReference>
<gene>
    <name evidence="1" type="ORF">AMATHDRAFT_4159</name>
</gene>
<reference evidence="1 2" key="1">
    <citation type="submission" date="2014-02" db="EMBL/GenBank/DDBJ databases">
        <title>Transposable element dynamics among asymbiotic and ectomycorrhizal Amanita fungi.</title>
        <authorList>
            <consortium name="DOE Joint Genome Institute"/>
            <person name="Hess J."/>
            <person name="Skrede I."/>
            <person name="Wolfe B."/>
            <person name="LaButti K."/>
            <person name="Ohm R.A."/>
            <person name="Grigoriev I.V."/>
            <person name="Pringle A."/>
        </authorList>
    </citation>
    <scope>NUCLEOTIDE SEQUENCE [LARGE SCALE GENOMIC DNA]</scope>
    <source>
        <strain evidence="1 2">SKay4041</strain>
    </source>
</reference>
<dbReference type="Proteomes" id="UP000242287">
    <property type="component" value="Unassembled WGS sequence"/>
</dbReference>
<dbReference type="OrthoDB" id="2665493at2759"/>
<accession>A0A2A9NRF2</accession>
<name>A0A2A9NRF2_9AGAR</name>
<organism evidence="1 2">
    <name type="scientific">Amanita thiersii Skay4041</name>
    <dbReference type="NCBI Taxonomy" id="703135"/>
    <lineage>
        <taxon>Eukaryota</taxon>
        <taxon>Fungi</taxon>
        <taxon>Dikarya</taxon>
        <taxon>Basidiomycota</taxon>
        <taxon>Agaricomycotina</taxon>
        <taxon>Agaricomycetes</taxon>
        <taxon>Agaricomycetidae</taxon>
        <taxon>Agaricales</taxon>
        <taxon>Pluteineae</taxon>
        <taxon>Amanitaceae</taxon>
        <taxon>Amanita</taxon>
    </lineage>
</organism>
<sequence length="971" mass="109992">MSIDAATPFNSSTKADIILRSSDSVDFYALGPLLSIVSPVFDDMFSLNQAANQQETKKDGLPVVSLAEHSTILRFILLLIYPHVDEPNLFGSGLSRGVFINVCLAARKYCMDVIEGKLKKMLLTSPLIKEDPLRVFSIALHIGSDWDSVAMTAAQNSLSIQLKNLQFSPELGWITGGDLYQFLQWHCRRSPYWCSQDDISPIDRTRQSSILKQVAIQKIIKFKPENAAAPFDASANADMILRSSDMVDFFVFEGYLRVTSSVFNKMIPLEPVDGNLKDGMKVVSVTENSHTLRQLLLILYQSINAPDIASGTIYFEIGEAAKKYDLQFVQLKLRLSLHSSLLMANDPLRAFAIAMKFGWMDDARSTAVNTLTTPFRDLEYCSELEKITGADFFRLLEHRCKCIEVANDQVNKLYRGFSPPRVNTNDGRRCFLPPSYSFQSKFQEILKSRPRGSAILNDTNLDLDFLRAYQEKGNNTNILEGRRALAELVDEAVLKEPKQASESGWSTFVHEPMDVDILVEVAKAAQKYHMTEENKKLMKLLSISELLTEDPLRTFAIARKFEWKEVIKAAALNTLDIPIREFNLSDELQYISVADYHQLLQWRFECETIVDRVGGMELHGVVSNIRSRYIGLVRSKIRSTGCLRNTVIMNDDVLQDSIRGCTSFAEVIREYQGLNDLRKELATLIDTTIKQLRKMTQMYGMDVMDAKLQNQLLASRLVIQEPFHSYIITAQLRWGKVANLAVSKVVDTPLRTLSRVSELQGISGRDLYRFLKSRFEKEQSSCYALPRMNQKSTRPSMSLSNINAVPYITEAGKLFDSSAYADVIIYSGDSANFFVIKSLLGFVSPVFHNMLRSKTLRYLFMIIYHHHAESQLQYNSGSLMDVVVTARKYKMTGLEALLQKQISDSKLMVDDPYRAYAIAIKLGWNNIAKAATINTLRKPIKEMPDINEMNMITGCQLFRLLEFRFKCSGAA</sequence>
<evidence type="ECO:0008006" key="3">
    <source>
        <dbReference type="Google" id="ProtNLM"/>
    </source>
</evidence>
<dbReference type="STRING" id="703135.A0A2A9NRF2"/>
<dbReference type="AlphaFoldDB" id="A0A2A9NRF2"/>
<dbReference type="InterPro" id="IPR011333">
    <property type="entry name" value="SKP1/BTB/POZ_sf"/>
</dbReference>
<protein>
    <recommendedName>
        <fullName evidence="3">BTB domain-containing protein</fullName>
    </recommendedName>
</protein>
<proteinExistence type="predicted"/>
<dbReference type="EMBL" id="KZ302008">
    <property type="protein sequence ID" value="PFH50253.1"/>
    <property type="molecule type" value="Genomic_DNA"/>
</dbReference>
<keyword evidence="2" id="KW-1185">Reference proteome</keyword>
<evidence type="ECO:0000313" key="2">
    <source>
        <dbReference type="Proteomes" id="UP000242287"/>
    </source>
</evidence>
<dbReference type="Gene3D" id="3.30.710.10">
    <property type="entry name" value="Potassium Channel Kv1.1, Chain A"/>
    <property type="match status" value="2"/>
</dbReference>